<organism evidence="1 3">
    <name type="scientific">Rubrobacter radiotolerans</name>
    <name type="common">Arthrobacter radiotolerans</name>
    <dbReference type="NCBI Taxonomy" id="42256"/>
    <lineage>
        <taxon>Bacteria</taxon>
        <taxon>Bacillati</taxon>
        <taxon>Actinomycetota</taxon>
        <taxon>Rubrobacteria</taxon>
        <taxon>Rubrobacterales</taxon>
        <taxon>Rubrobacteraceae</taxon>
        <taxon>Rubrobacter</taxon>
    </lineage>
</organism>
<dbReference type="RefSeq" id="WP_038682481.1">
    <property type="nucleotide sequence ID" value="NZ_CP007514.1"/>
</dbReference>
<sequence length="75" mass="8440">MIEKAGIPTVSVTMLEEVTRKVDPPRALFVDTPLGYPLGGLQDHEMRRRILEEALSLLTEQENLPLLRTFPLDAP</sequence>
<reference evidence="1" key="1">
    <citation type="submission" date="2014-03" db="EMBL/GenBank/DDBJ databases">
        <title>Complete genome sequence of the Radio-Resistant Rubrobacter radiotolerans RSPS-4.</title>
        <authorList>
            <person name="Egas C.C."/>
            <person name="Barroso C.C."/>
            <person name="Froufe H.J.C."/>
            <person name="Pacheco J.J."/>
            <person name="Albuquerque L.L."/>
            <person name="da Costa M.M.S."/>
        </authorList>
    </citation>
    <scope>NUCLEOTIDE SEQUENCE [LARGE SCALE GENOMIC DNA]</scope>
    <source>
        <strain evidence="1">RSPS-4</strain>
    </source>
</reference>
<dbReference type="KEGG" id="rrd:RradSPS_2042"/>
<dbReference type="AlphaFoldDB" id="A0A023X5P3"/>
<dbReference type="eggNOG" id="ENOG5033APC">
    <property type="taxonomic scope" value="Bacteria"/>
</dbReference>
<evidence type="ECO:0000313" key="3">
    <source>
        <dbReference type="Proteomes" id="UP000025229"/>
    </source>
</evidence>
<dbReference type="STRING" id="42256.RradSPS_2042"/>
<reference evidence="2" key="2">
    <citation type="submission" date="2023-11" db="EMBL/GenBank/DDBJ databases">
        <title>MicrobeMod: A computational toolkit for identifying prokaryotic methylation and restriction-modification with nanopore sequencing.</title>
        <authorList>
            <person name="Crits-Christoph A."/>
            <person name="Kang S.C."/>
            <person name="Lee H."/>
            <person name="Ostrov N."/>
        </authorList>
    </citation>
    <scope>NUCLEOTIDE SEQUENCE</scope>
    <source>
        <strain evidence="2">ATCC 51242</strain>
    </source>
</reference>
<proteinExistence type="predicted"/>
<dbReference type="Proteomes" id="UP001281130">
    <property type="component" value="Unassembled WGS sequence"/>
</dbReference>
<evidence type="ECO:0008006" key="4">
    <source>
        <dbReference type="Google" id="ProtNLM"/>
    </source>
</evidence>
<dbReference type="EMBL" id="CP007514">
    <property type="protein sequence ID" value="AHY47325.1"/>
    <property type="molecule type" value="Genomic_DNA"/>
</dbReference>
<keyword evidence="3" id="KW-1185">Reference proteome</keyword>
<name>A0A023X5P3_RUBRA</name>
<evidence type="ECO:0000313" key="1">
    <source>
        <dbReference type="EMBL" id="AHY47325.1"/>
    </source>
</evidence>
<evidence type="ECO:0000313" key="2">
    <source>
        <dbReference type="EMBL" id="MDX5894729.1"/>
    </source>
</evidence>
<gene>
    <name evidence="1" type="ORF">RradSPS_2042</name>
    <name evidence="2" type="ORF">SIL72_11925</name>
</gene>
<dbReference type="OrthoDB" id="5182956at2"/>
<dbReference type="Proteomes" id="UP000025229">
    <property type="component" value="Chromosome"/>
</dbReference>
<accession>A0A023X5P3</accession>
<dbReference type="PATRIC" id="fig|42256.3.peg.2078"/>
<dbReference type="EMBL" id="JAWXXX010000001">
    <property type="protein sequence ID" value="MDX5894729.1"/>
    <property type="molecule type" value="Genomic_DNA"/>
</dbReference>
<dbReference type="HOGENOM" id="CLU_162511_0_0_11"/>
<protein>
    <recommendedName>
        <fullName evidence="4">Selenoprotein B, glycine/betaine/sarcosine/D-proline reductase family</fullName>
    </recommendedName>
</protein>